<gene>
    <name evidence="2" type="ORF">CXG47_15110</name>
</gene>
<keyword evidence="3" id="KW-1185">Reference proteome</keyword>
<sequence>MSYEAFDLKVEDGLAHLTLNQPERGNPFDGVFCADFCAIANSLAGREDVRAVLLRAKGPYFSVGGDVQQFARDLDVLPNKIRQWTATLHMGLARMAQLDAPLVACVEGTAMGGAVAMIAACDLVFSSNRVKFGAAYSHIGYSCDAGASFSLASRMGLARARRFLLLGEVVDATEAERIGLVDFVHEPEAVHDAALNQARTLANGPTRAYGEIRRIVARSLAQPLEAQLEDEARGLARVAATADAREGVTAFTEKRKPRFVGR</sequence>
<dbReference type="EMBL" id="PJCJ01000008">
    <property type="protein sequence ID" value="PLV13605.1"/>
    <property type="molecule type" value="Genomic_DNA"/>
</dbReference>
<reference evidence="2 3" key="1">
    <citation type="submission" date="2017-12" db="EMBL/GenBank/DDBJ databases">
        <title>Detection of the carbapenemase gene blaVIM-5 in members of the Pseudomonas putida group isolated from polluted Nigerian wetlands.</title>
        <authorList>
            <person name="Adelowo O."/>
            <person name="Vollmers J."/>
            <person name="Maeusezahl I."/>
            <person name="Kaster A.-K."/>
            <person name="Mueller J.A."/>
        </authorList>
    </citation>
    <scope>NUCLEOTIDE SEQUENCE [LARGE SCALE GENOMIC DNA]</scope>
    <source>
        <strain evidence="2 3">MR69</strain>
    </source>
</reference>
<dbReference type="Gene3D" id="1.10.12.10">
    <property type="entry name" value="Lyase 2-enoyl-coa Hydratase, Chain A, domain 2"/>
    <property type="match status" value="1"/>
</dbReference>
<protein>
    <submittedName>
        <fullName evidence="2">Enoyl-CoA hydratase/isomerase family protein</fullName>
    </submittedName>
</protein>
<dbReference type="RefSeq" id="WP_023100367.1">
    <property type="nucleotide sequence ID" value="NZ_PJCJ01000008.1"/>
</dbReference>
<evidence type="ECO:0000256" key="1">
    <source>
        <dbReference type="ARBA" id="ARBA00005254"/>
    </source>
</evidence>
<dbReference type="InterPro" id="IPR029045">
    <property type="entry name" value="ClpP/crotonase-like_dom_sf"/>
</dbReference>
<dbReference type="Proteomes" id="UP000234744">
    <property type="component" value="Unassembled WGS sequence"/>
</dbReference>
<dbReference type="Pfam" id="PF00378">
    <property type="entry name" value="ECH_1"/>
    <property type="match status" value="1"/>
</dbReference>
<dbReference type="Gene3D" id="3.90.226.10">
    <property type="entry name" value="2-enoyl-CoA Hydratase, Chain A, domain 1"/>
    <property type="match status" value="1"/>
</dbReference>
<evidence type="ECO:0000313" key="3">
    <source>
        <dbReference type="Proteomes" id="UP000234744"/>
    </source>
</evidence>
<comment type="caution">
    <text evidence="2">The sequence shown here is derived from an EMBL/GenBank/DDBJ whole genome shotgun (WGS) entry which is preliminary data.</text>
</comment>
<dbReference type="PANTHER" id="PTHR43459">
    <property type="entry name" value="ENOYL-COA HYDRATASE"/>
    <property type="match status" value="1"/>
</dbReference>
<evidence type="ECO:0000313" key="2">
    <source>
        <dbReference type="EMBL" id="PLV13605.1"/>
    </source>
</evidence>
<dbReference type="SUPFAM" id="SSF52096">
    <property type="entry name" value="ClpP/crotonase"/>
    <property type="match status" value="1"/>
</dbReference>
<proteinExistence type="inferred from homology"/>
<organism evidence="2 3">
    <name type="scientific">Pseudomonas plecoglossicida</name>
    <dbReference type="NCBI Taxonomy" id="70775"/>
    <lineage>
        <taxon>Bacteria</taxon>
        <taxon>Pseudomonadati</taxon>
        <taxon>Pseudomonadota</taxon>
        <taxon>Gammaproteobacteria</taxon>
        <taxon>Pseudomonadales</taxon>
        <taxon>Pseudomonadaceae</taxon>
        <taxon>Pseudomonas</taxon>
    </lineage>
</organism>
<dbReference type="CDD" id="cd06558">
    <property type="entry name" value="crotonase-like"/>
    <property type="match status" value="1"/>
</dbReference>
<dbReference type="InterPro" id="IPR014748">
    <property type="entry name" value="Enoyl-CoA_hydra_C"/>
</dbReference>
<dbReference type="InterPro" id="IPR001753">
    <property type="entry name" value="Enoyl-CoA_hydra/iso"/>
</dbReference>
<name>A0ABX4U4B9_PSEDL</name>
<dbReference type="PANTHER" id="PTHR43459:SF1">
    <property type="entry name" value="EG:BACN32G11.4 PROTEIN"/>
    <property type="match status" value="1"/>
</dbReference>
<accession>A0ABX4U4B9</accession>
<comment type="similarity">
    <text evidence="1">Belongs to the enoyl-CoA hydratase/isomerase family.</text>
</comment>